<keyword evidence="20" id="KW-0464">Manganese</keyword>
<dbReference type="Gene3D" id="6.10.340.10">
    <property type="match status" value="1"/>
</dbReference>
<evidence type="ECO:0000256" key="19">
    <source>
        <dbReference type="ARBA" id="ARBA00023026"/>
    </source>
</evidence>
<dbReference type="InterPro" id="IPR050980">
    <property type="entry name" value="2C_sensor_his_kinase"/>
</dbReference>
<keyword evidence="12" id="KW-0378">Hydrolase</keyword>
<evidence type="ECO:0000256" key="21">
    <source>
        <dbReference type="ARBA" id="ARBA00040454"/>
    </source>
</evidence>
<comment type="subcellular location">
    <subcellularLocation>
        <location evidence="4">Cell membrane</location>
        <topology evidence="4">Multi-pass membrane protein</topology>
    </subcellularLocation>
</comment>
<keyword evidence="15" id="KW-0904">Protein phosphatase</keyword>
<evidence type="ECO:0000256" key="23">
    <source>
        <dbReference type="SAM" id="Phobius"/>
    </source>
</evidence>
<gene>
    <name evidence="26" type="ORF">GCM10009663_71970</name>
</gene>
<evidence type="ECO:0000256" key="18">
    <source>
        <dbReference type="ARBA" id="ARBA00023016"/>
    </source>
</evidence>
<evidence type="ECO:0000313" key="26">
    <source>
        <dbReference type="EMBL" id="GAA1122105.1"/>
    </source>
</evidence>
<keyword evidence="13" id="KW-0067">ATP-binding</keyword>
<name>A0ABP4ES69_9ACTN</name>
<evidence type="ECO:0000256" key="3">
    <source>
        <dbReference type="ARBA" id="ARBA00001946"/>
    </source>
</evidence>
<evidence type="ECO:0000256" key="13">
    <source>
        <dbReference type="ARBA" id="ARBA00022840"/>
    </source>
</evidence>
<dbReference type="PRINTS" id="PR00344">
    <property type="entry name" value="BCTRLSENSOR"/>
</dbReference>
<dbReference type="SMART" id="SM00304">
    <property type="entry name" value="HAMP"/>
    <property type="match status" value="1"/>
</dbReference>
<evidence type="ECO:0000256" key="8">
    <source>
        <dbReference type="ARBA" id="ARBA00022679"/>
    </source>
</evidence>
<evidence type="ECO:0000256" key="22">
    <source>
        <dbReference type="ARBA" id="ARBA00041776"/>
    </source>
</evidence>
<evidence type="ECO:0000256" key="10">
    <source>
        <dbReference type="ARBA" id="ARBA00022741"/>
    </source>
</evidence>
<evidence type="ECO:0000256" key="15">
    <source>
        <dbReference type="ARBA" id="ARBA00022912"/>
    </source>
</evidence>
<dbReference type="InterPro" id="IPR003660">
    <property type="entry name" value="HAMP_dom"/>
</dbReference>
<evidence type="ECO:0000256" key="20">
    <source>
        <dbReference type="ARBA" id="ARBA00023211"/>
    </source>
</evidence>
<keyword evidence="14" id="KW-0460">Magnesium</keyword>
<evidence type="ECO:0000259" key="24">
    <source>
        <dbReference type="PROSITE" id="PS50109"/>
    </source>
</evidence>
<dbReference type="SUPFAM" id="SSF47384">
    <property type="entry name" value="Homodimeric domain of signal transducing histidine kinase"/>
    <property type="match status" value="1"/>
</dbReference>
<feature type="domain" description="HAMP" evidence="25">
    <location>
        <begin position="228"/>
        <end position="280"/>
    </location>
</feature>
<evidence type="ECO:0000256" key="4">
    <source>
        <dbReference type="ARBA" id="ARBA00004651"/>
    </source>
</evidence>
<evidence type="ECO:0000256" key="14">
    <source>
        <dbReference type="ARBA" id="ARBA00022842"/>
    </source>
</evidence>
<comment type="cofactor">
    <cofactor evidence="2">
        <name>Mn(2+)</name>
        <dbReference type="ChEBI" id="CHEBI:29035"/>
    </cofactor>
</comment>
<dbReference type="Pfam" id="PF00672">
    <property type="entry name" value="HAMP"/>
    <property type="match status" value="1"/>
</dbReference>
<accession>A0ABP4ES69</accession>
<proteinExistence type="predicted"/>
<feature type="domain" description="Histidine kinase" evidence="24">
    <location>
        <begin position="295"/>
        <end position="501"/>
    </location>
</feature>
<sequence>MRRPLGLRGRIAVTLVLALSLPSLVLSALGYLVLRDRAEEGFRSQALSSALSDFTSAANSVRQGIRPTALLSANEALAVRKFNPYLVYSMKPDGAGGFTAPGPNPPYDESGAWPGPLATSVGTFAMPVAPEALPGLLGRFLDSGDNIALLDEHRLAAVPAPGRPGLLIGAVVGRQGPADRYPGAPLVAVEFHSFAPVAAEAGFYLVGLLVVSTVTVAVGAALAWLVAGRVQRPVRAAGTAAHAFGEGDLAVRLPVDGRDELADLSVSFNRMADRLAETINHLTRYEERQRRFVADVSHELRTPTASLLAAAAALENPSTRDDAAALITPQLRRLATLTEDLLEISRLDSSEAVVVLEPVDLAGLVADVVAHSDAPTACRLLADGDTTAKIDPRRIHGVITNLVSNALRHGAEPVEVSVRAAGPDVVVRVADAGPGVPEELLDRVFDRFVRGDPARGAGRGSAPGNGLGLAIARENARLHRGTLTVAAGPGAVFTLTVPRQPLAADEDGPAVT</sequence>
<dbReference type="CDD" id="cd06225">
    <property type="entry name" value="HAMP"/>
    <property type="match status" value="1"/>
</dbReference>
<evidence type="ECO:0000259" key="25">
    <source>
        <dbReference type="PROSITE" id="PS50885"/>
    </source>
</evidence>
<evidence type="ECO:0000256" key="2">
    <source>
        <dbReference type="ARBA" id="ARBA00001936"/>
    </source>
</evidence>
<keyword evidence="17" id="KW-0902">Two-component regulatory system</keyword>
<keyword evidence="9 23" id="KW-0812">Transmembrane</keyword>
<dbReference type="InterPro" id="IPR036097">
    <property type="entry name" value="HisK_dim/P_sf"/>
</dbReference>
<evidence type="ECO:0000256" key="5">
    <source>
        <dbReference type="ARBA" id="ARBA00012438"/>
    </source>
</evidence>
<keyword evidence="7" id="KW-0597">Phosphoprotein</keyword>
<keyword evidence="23" id="KW-0472">Membrane</keyword>
<evidence type="ECO:0000256" key="6">
    <source>
        <dbReference type="ARBA" id="ARBA00022475"/>
    </source>
</evidence>
<dbReference type="InterPro" id="IPR003661">
    <property type="entry name" value="HisK_dim/P_dom"/>
</dbReference>
<dbReference type="CDD" id="cd00082">
    <property type="entry name" value="HisKA"/>
    <property type="match status" value="1"/>
</dbReference>
<reference evidence="27" key="1">
    <citation type="journal article" date="2019" name="Int. J. Syst. Evol. Microbiol.">
        <title>The Global Catalogue of Microorganisms (GCM) 10K type strain sequencing project: providing services to taxonomists for standard genome sequencing and annotation.</title>
        <authorList>
            <consortium name="The Broad Institute Genomics Platform"/>
            <consortium name="The Broad Institute Genome Sequencing Center for Infectious Disease"/>
            <person name="Wu L."/>
            <person name="Ma J."/>
        </authorList>
    </citation>
    <scope>NUCLEOTIDE SEQUENCE [LARGE SCALE GENOMIC DNA]</scope>
    <source>
        <strain evidence="27">JCM 13002</strain>
    </source>
</reference>
<dbReference type="Gene3D" id="3.30.565.10">
    <property type="entry name" value="Histidine kinase-like ATPase, C-terminal domain"/>
    <property type="match status" value="1"/>
</dbReference>
<evidence type="ECO:0000256" key="1">
    <source>
        <dbReference type="ARBA" id="ARBA00000085"/>
    </source>
</evidence>
<evidence type="ECO:0000313" key="27">
    <source>
        <dbReference type="Proteomes" id="UP001499987"/>
    </source>
</evidence>
<keyword evidence="6" id="KW-1003">Cell membrane</keyword>
<dbReference type="InterPro" id="IPR004358">
    <property type="entry name" value="Sig_transdc_His_kin-like_C"/>
</dbReference>
<keyword evidence="11" id="KW-0418">Kinase</keyword>
<dbReference type="Proteomes" id="UP001499987">
    <property type="component" value="Unassembled WGS sequence"/>
</dbReference>
<comment type="caution">
    <text evidence="26">The sequence shown here is derived from an EMBL/GenBank/DDBJ whole genome shotgun (WGS) entry which is preliminary data.</text>
</comment>
<evidence type="ECO:0000256" key="11">
    <source>
        <dbReference type="ARBA" id="ARBA00022777"/>
    </source>
</evidence>
<feature type="transmembrane region" description="Helical" evidence="23">
    <location>
        <begin position="203"/>
        <end position="227"/>
    </location>
</feature>
<dbReference type="EC" id="2.7.13.3" evidence="5"/>
<keyword evidence="18" id="KW-0346">Stress response</keyword>
<dbReference type="InterPro" id="IPR036890">
    <property type="entry name" value="HATPase_C_sf"/>
</dbReference>
<evidence type="ECO:0000256" key="17">
    <source>
        <dbReference type="ARBA" id="ARBA00023012"/>
    </source>
</evidence>
<dbReference type="EMBL" id="BAAALD010000129">
    <property type="protein sequence ID" value="GAA1122105.1"/>
    <property type="molecule type" value="Genomic_DNA"/>
</dbReference>
<protein>
    <recommendedName>
        <fullName evidence="21">Signal transduction histidine-protein kinase/phosphatase MprB</fullName>
        <ecNumber evidence="5">2.7.13.3</ecNumber>
    </recommendedName>
    <alternativeName>
        <fullName evidence="22">Mycobacterial persistence regulator B</fullName>
    </alternativeName>
</protein>
<dbReference type="SMART" id="SM00388">
    <property type="entry name" value="HisKA"/>
    <property type="match status" value="1"/>
</dbReference>
<keyword evidence="16 23" id="KW-1133">Transmembrane helix</keyword>
<dbReference type="InterPro" id="IPR003594">
    <property type="entry name" value="HATPase_dom"/>
</dbReference>
<keyword evidence="27" id="KW-1185">Reference proteome</keyword>
<dbReference type="SUPFAM" id="SSF158472">
    <property type="entry name" value="HAMP domain-like"/>
    <property type="match status" value="1"/>
</dbReference>
<dbReference type="SMART" id="SM00387">
    <property type="entry name" value="HATPase_c"/>
    <property type="match status" value="1"/>
</dbReference>
<evidence type="ECO:0000256" key="9">
    <source>
        <dbReference type="ARBA" id="ARBA00022692"/>
    </source>
</evidence>
<keyword evidence="10" id="KW-0547">Nucleotide-binding</keyword>
<dbReference type="SUPFAM" id="SSF55874">
    <property type="entry name" value="ATPase domain of HSP90 chaperone/DNA topoisomerase II/histidine kinase"/>
    <property type="match status" value="1"/>
</dbReference>
<dbReference type="InterPro" id="IPR005467">
    <property type="entry name" value="His_kinase_dom"/>
</dbReference>
<dbReference type="Gene3D" id="1.10.287.130">
    <property type="match status" value="1"/>
</dbReference>
<dbReference type="PROSITE" id="PS50885">
    <property type="entry name" value="HAMP"/>
    <property type="match status" value="1"/>
</dbReference>
<dbReference type="PANTHER" id="PTHR44936">
    <property type="entry name" value="SENSOR PROTEIN CREC"/>
    <property type="match status" value="1"/>
</dbReference>
<keyword evidence="8" id="KW-0808">Transferase</keyword>
<dbReference type="Pfam" id="PF00512">
    <property type="entry name" value="HisKA"/>
    <property type="match status" value="1"/>
</dbReference>
<evidence type="ECO:0000256" key="12">
    <source>
        <dbReference type="ARBA" id="ARBA00022801"/>
    </source>
</evidence>
<keyword evidence="19" id="KW-0843">Virulence</keyword>
<comment type="cofactor">
    <cofactor evidence="3">
        <name>Mg(2+)</name>
        <dbReference type="ChEBI" id="CHEBI:18420"/>
    </cofactor>
</comment>
<dbReference type="PANTHER" id="PTHR44936:SF9">
    <property type="entry name" value="SENSOR PROTEIN CREC"/>
    <property type="match status" value="1"/>
</dbReference>
<organism evidence="26 27">
    <name type="scientific">Kitasatospora arboriphila</name>
    <dbReference type="NCBI Taxonomy" id="258052"/>
    <lineage>
        <taxon>Bacteria</taxon>
        <taxon>Bacillati</taxon>
        <taxon>Actinomycetota</taxon>
        <taxon>Actinomycetes</taxon>
        <taxon>Kitasatosporales</taxon>
        <taxon>Streptomycetaceae</taxon>
        <taxon>Kitasatospora</taxon>
    </lineage>
</organism>
<evidence type="ECO:0000256" key="7">
    <source>
        <dbReference type="ARBA" id="ARBA00022553"/>
    </source>
</evidence>
<comment type="catalytic activity">
    <reaction evidence="1">
        <text>ATP + protein L-histidine = ADP + protein N-phospho-L-histidine.</text>
        <dbReference type="EC" id="2.7.13.3"/>
    </reaction>
</comment>
<dbReference type="RefSeq" id="WP_344627955.1">
    <property type="nucleotide sequence ID" value="NZ_BAAALD010000129.1"/>
</dbReference>
<dbReference type="PROSITE" id="PS50109">
    <property type="entry name" value="HIS_KIN"/>
    <property type="match status" value="1"/>
</dbReference>
<dbReference type="Pfam" id="PF02518">
    <property type="entry name" value="HATPase_c"/>
    <property type="match status" value="1"/>
</dbReference>
<evidence type="ECO:0000256" key="16">
    <source>
        <dbReference type="ARBA" id="ARBA00022989"/>
    </source>
</evidence>